<dbReference type="SUPFAM" id="SSF143120">
    <property type="entry name" value="YefM-like"/>
    <property type="match status" value="1"/>
</dbReference>
<dbReference type="InterPro" id="IPR006442">
    <property type="entry name" value="Antitoxin_Phd/YefM"/>
</dbReference>
<evidence type="ECO:0000313" key="3">
    <source>
        <dbReference type="EMBL" id="MDQ7246867.1"/>
    </source>
</evidence>
<organism evidence="3 4">
    <name type="scientific">Dongia sedimenti</name>
    <dbReference type="NCBI Taxonomy" id="3064282"/>
    <lineage>
        <taxon>Bacteria</taxon>
        <taxon>Pseudomonadati</taxon>
        <taxon>Pseudomonadota</taxon>
        <taxon>Alphaproteobacteria</taxon>
        <taxon>Rhodospirillales</taxon>
        <taxon>Dongiaceae</taxon>
        <taxon>Dongia</taxon>
    </lineage>
</organism>
<accession>A0ABU0YI27</accession>
<evidence type="ECO:0000256" key="2">
    <source>
        <dbReference type="RuleBase" id="RU362080"/>
    </source>
</evidence>
<gene>
    <name evidence="3" type="ORF">Q8A70_04290</name>
</gene>
<proteinExistence type="inferred from homology"/>
<dbReference type="Gene3D" id="3.40.1620.10">
    <property type="entry name" value="YefM-like domain"/>
    <property type="match status" value="1"/>
</dbReference>
<comment type="function">
    <text evidence="2">Antitoxin component of a type II toxin-antitoxin (TA) system.</text>
</comment>
<protein>
    <recommendedName>
        <fullName evidence="2">Antitoxin</fullName>
    </recommendedName>
</protein>
<dbReference type="Pfam" id="PF02604">
    <property type="entry name" value="PhdYeFM_antitox"/>
    <property type="match status" value="1"/>
</dbReference>
<dbReference type="NCBIfam" id="TIGR01552">
    <property type="entry name" value="phd_fam"/>
    <property type="match status" value="1"/>
</dbReference>
<comment type="similarity">
    <text evidence="1 2">Belongs to the phD/YefM antitoxin family.</text>
</comment>
<keyword evidence="4" id="KW-1185">Reference proteome</keyword>
<evidence type="ECO:0000256" key="1">
    <source>
        <dbReference type="ARBA" id="ARBA00009981"/>
    </source>
</evidence>
<name>A0ABU0YI27_9PROT</name>
<sequence>MTKPELRQKGAEDAKNRFQELLTAAENGEATIITKHGKPVAALMPIGNYATDSRQQALSPLAGSGRGLWGKTRTRTLRKLLNEWSR</sequence>
<dbReference type="InterPro" id="IPR036165">
    <property type="entry name" value="YefM-like_sf"/>
</dbReference>
<reference evidence="4" key="1">
    <citation type="submission" date="2023-08" db="EMBL/GenBank/DDBJ databases">
        <title>Rhodospirillaceae gen. nov., a novel taxon isolated from the Yangtze River Yuezi River estuary sludge.</title>
        <authorList>
            <person name="Ruan L."/>
        </authorList>
    </citation>
    <scope>NUCLEOTIDE SEQUENCE [LARGE SCALE GENOMIC DNA]</scope>
    <source>
        <strain evidence="4">R-7</strain>
    </source>
</reference>
<dbReference type="EMBL" id="JAUYVI010000002">
    <property type="protein sequence ID" value="MDQ7246867.1"/>
    <property type="molecule type" value="Genomic_DNA"/>
</dbReference>
<evidence type="ECO:0000313" key="4">
    <source>
        <dbReference type="Proteomes" id="UP001230156"/>
    </source>
</evidence>
<dbReference type="RefSeq" id="WP_379954283.1">
    <property type="nucleotide sequence ID" value="NZ_JAUYVI010000002.1"/>
</dbReference>
<dbReference type="Proteomes" id="UP001230156">
    <property type="component" value="Unassembled WGS sequence"/>
</dbReference>
<comment type="caution">
    <text evidence="3">The sequence shown here is derived from an EMBL/GenBank/DDBJ whole genome shotgun (WGS) entry which is preliminary data.</text>
</comment>